<keyword evidence="1" id="KW-0812">Transmembrane</keyword>
<gene>
    <name evidence="2" type="ORF">COT49_01645</name>
</gene>
<dbReference type="AlphaFoldDB" id="A0A2H0XDY6"/>
<feature type="transmembrane region" description="Helical" evidence="1">
    <location>
        <begin position="39"/>
        <end position="63"/>
    </location>
</feature>
<organism evidence="2 3">
    <name type="scientific">candidate division WWE3 bacterium CG08_land_8_20_14_0_20_40_13</name>
    <dbReference type="NCBI Taxonomy" id="1975084"/>
    <lineage>
        <taxon>Bacteria</taxon>
        <taxon>Katanobacteria</taxon>
    </lineage>
</organism>
<dbReference type="InterPro" id="IPR043993">
    <property type="entry name" value="T4SS_pilin"/>
</dbReference>
<evidence type="ECO:0000313" key="2">
    <source>
        <dbReference type="EMBL" id="PIS23144.1"/>
    </source>
</evidence>
<comment type="caution">
    <text evidence="2">The sequence shown here is derived from an EMBL/GenBank/DDBJ whole genome shotgun (WGS) entry which is preliminary data.</text>
</comment>
<keyword evidence="1" id="KW-1133">Transmembrane helix</keyword>
<name>A0A2H0XDY6_UNCKA</name>
<evidence type="ECO:0000256" key="1">
    <source>
        <dbReference type="SAM" id="Phobius"/>
    </source>
</evidence>
<evidence type="ECO:0000313" key="3">
    <source>
        <dbReference type="Proteomes" id="UP000230340"/>
    </source>
</evidence>
<keyword evidence="1" id="KW-0472">Membrane</keyword>
<dbReference type="EMBL" id="PEYT01000011">
    <property type="protein sequence ID" value="PIS23144.1"/>
    <property type="molecule type" value="Genomic_DNA"/>
</dbReference>
<proteinExistence type="predicted"/>
<sequence length="115" mass="11930">MILALLSQLNPGGKGVEGPLANQKIGSSTSGFGETVNALISAAFVIGGLAFVVVFIMGAFSYITSAGDEKMLEKARNSMWDGVVGFVILAVTFLVVDIISNIFGFPILGLTFVGL</sequence>
<feature type="transmembrane region" description="Helical" evidence="1">
    <location>
        <begin position="83"/>
        <end position="108"/>
    </location>
</feature>
<dbReference type="Pfam" id="PF18895">
    <property type="entry name" value="T4SS_pilin"/>
    <property type="match status" value="1"/>
</dbReference>
<accession>A0A2H0XDY6</accession>
<protein>
    <submittedName>
        <fullName evidence="2">Uncharacterized protein</fullName>
    </submittedName>
</protein>
<dbReference type="Proteomes" id="UP000230340">
    <property type="component" value="Unassembled WGS sequence"/>
</dbReference>
<reference evidence="3" key="1">
    <citation type="submission" date="2017-09" db="EMBL/GenBank/DDBJ databases">
        <title>Depth-based differentiation of microbial function through sediment-hosted aquifers and enrichment of novel symbionts in the deep terrestrial subsurface.</title>
        <authorList>
            <person name="Probst A.J."/>
            <person name="Ladd B."/>
            <person name="Jarett J.K."/>
            <person name="Geller-Mcgrath D.E."/>
            <person name="Sieber C.M.K."/>
            <person name="Emerson J.B."/>
            <person name="Anantharaman K."/>
            <person name="Thomas B.C."/>
            <person name="Malmstrom R."/>
            <person name="Stieglmeier M."/>
            <person name="Klingl A."/>
            <person name="Woyke T."/>
            <person name="Ryan C.M."/>
            <person name="Banfield J.F."/>
        </authorList>
    </citation>
    <scope>NUCLEOTIDE SEQUENCE [LARGE SCALE GENOMIC DNA]</scope>
</reference>